<evidence type="ECO:0000313" key="1">
    <source>
        <dbReference type="EMBL" id="AYV80722.1"/>
    </source>
</evidence>
<sequence length="255" mass="30059">MGAGKKIKTFDAKSFDMNVHKFFRLCNEGNLSMAQKFYREYRVHLYLSKSYILHRICLRLNIAKWLRGLPGNFSEDALHDAFRNASREGHLDVIKWFSENYNSVPNFRNITFFFSCIYGHLHVVKWLINNCDINIPVINNGLNQSFRLGHNQVSIWLLSQYKFRNQWINNKANLYNKEVIAILYKQGYIATNPILKLKYTAHVKSRIKYFKQVLRIFGRFIVIYYEICEKRYSCDAIGYLESKNSFDSCANVGIS</sequence>
<organism evidence="1">
    <name type="scientific">Harvfovirus sp</name>
    <dbReference type="NCBI Taxonomy" id="2487768"/>
    <lineage>
        <taxon>Viruses</taxon>
        <taxon>Varidnaviria</taxon>
        <taxon>Bamfordvirae</taxon>
        <taxon>Nucleocytoviricota</taxon>
        <taxon>Megaviricetes</taxon>
        <taxon>Imitervirales</taxon>
        <taxon>Mimiviridae</taxon>
        <taxon>Klosneuvirinae</taxon>
    </lineage>
</organism>
<dbReference type="InterPro" id="IPR036770">
    <property type="entry name" value="Ankyrin_rpt-contain_sf"/>
</dbReference>
<proteinExistence type="predicted"/>
<gene>
    <name evidence="1" type="ORF">Harvfovirus5_26</name>
</gene>
<dbReference type="EMBL" id="MK072247">
    <property type="protein sequence ID" value="AYV80722.1"/>
    <property type="molecule type" value="Genomic_DNA"/>
</dbReference>
<name>A0A3G5A0M7_9VIRU</name>
<dbReference type="Pfam" id="PF00023">
    <property type="entry name" value="Ank"/>
    <property type="match status" value="1"/>
</dbReference>
<dbReference type="SUPFAM" id="SSF140860">
    <property type="entry name" value="Pseudo ankyrin repeat-like"/>
    <property type="match status" value="1"/>
</dbReference>
<evidence type="ECO:0008006" key="2">
    <source>
        <dbReference type="Google" id="ProtNLM"/>
    </source>
</evidence>
<accession>A0A3G5A0M7</accession>
<dbReference type="Gene3D" id="1.25.40.20">
    <property type="entry name" value="Ankyrin repeat-containing domain"/>
    <property type="match status" value="1"/>
</dbReference>
<dbReference type="InterPro" id="IPR002110">
    <property type="entry name" value="Ankyrin_rpt"/>
</dbReference>
<reference evidence="1" key="1">
    <citation type="submission" date="2018-10" db="EMBL/GenBank/DDBJ databases">
        <title>Hidden diversity of soil giant viruses.</title>
        <authorList>
            <person name="Schulz F."/>
            <person name="Alteio L."/>
            <person name="Goudeau D."/>
            <person name="Ryan E.M."/>
            <person name="Malmstrom R.R."/>
            <person name="Blanchard J."/>
            <person name="Woyke T."/>
        </authorList>
    </citation>
    <scope>NUCLEOTIDE SEQUENCE</scope>
    <source>
        <strain evidence="1">HAV1</strain>
    </source>
</reference>
<protein>
    <recommendedName>
        <fullName evidence="2">Ankyrin repeat protein</fullName>
    </recommendedName>
</protein>